<dbReference type="Gene3D" id="3.90.220.20">
    <property type="entry name" value="DNA methylase specificity domains"/>
    <property type="match status" value="2"/>
</dbReference>
<dbReference type="CDD" id="cd17517">
    <property type="entry name" value="RMtype1_S_EcoKI_StySPI-TRD2-CR2_like"/>
    <property type="match status" value="1"/>
</dbReference>
<gene>
    <name evidence="5" type="ORF">OM075_22480</name>
</gene>
<dbReference type="CDD" id="cd17255">
    <property type="entry name" value="RMtype1_S_Fco49512ORF2615P-TRD2-CR2_like"/>
    <property type="match status" value="1"/>
</dbReference>
<evidence type="ECO:0000259" key="4">
    <source>
        <dbReference type="Pfam" id="PF01420"/>
    </source>
</evidence>
<evidence type="ECO:0000256" key="1">
    <source>
        <dbReference type="ARBA" id="ARBA00010923"/>
    </source>
</evidence>
<keyword evidence="5" id="KW-0540">Nuclease</keyword>
<reference evidence="5" key="1">
    <citation type="submission" date="2022-10" db="EMBL/GenBank/DDBJ databases">
        <authorList>
            <person name="Yu W.X."/>
        </authorList>
    </citation>
    <scope>NUCLEOTIDE SEQUENCE</scope>
    <source>
        <strain evidence="5">AAT</strain>
    </source>
</reference>
<feature type="domain" description="Type I restriction modification DNA specificity" evidence="4">
    <location>
        <begin position="21"/>
        <end position="199"/>
    </location>
</feature>
<sequence length="401" mass="45703">MKENRKNTLNVPNLRFPEFDSNWEEKYLSELMTFKNGLNASKDDYGSGYKFINVLDIINNDFIKHDCIIGSVNVKEADFQKNIVEYGDILFQRSSETREEVGQANVYLDEETPSTFGGFVIRGKKKADYNPIFLNYLLKTASARKEITSKSGGSTRYNVGQETLSSVKITTTIIEEQNKIASLLSKIEARISTQNKIIEDYKLLKKGMIQKIFNQEIRFKEKNGNYFPAWEEKKIGEVFEVTRGYVLAVTKMTQSSDTEYKYPVYSSQTKNNGLTGYYNEYLYENAITWTTDGANAGDVKYREGKFYCTNVSGVLLCKKGNANPCVAELLNSVTHKYVSYVGNPKLMNGVMANIKILLPSIPEQQKISSVLSAYDKKMGIESEYLDKLKSQKQYLLQNLFV</sequence>
<protein>
    <submittedName>
        <fullName evidence="5">Restriction endonuclease subunit S</fullName>
        <ecNumber evidence="5">3.1.21.-</ecNumber>
    </submittedName>
</protein>
<keyword evidence="6" id="KW-1185">Reference proteome</keyword>
<dbReference type="PANTHER" id="PTHR30408">
    <property type="entry name" value="TYPE-1 RESTRICTION ENZYME ECOKI SPECIFICITY PROTEIN"/>
    <property type="match status" value="1"/>
</dbReference>
<keyword evidence="3" id="KW-0238">DNA-binding</keyword>
<evidence type="ECO:0000313" key="5">
    <source>
        <dbReference type="EMBL" id="MCW3789248.1"/>
    </source>
</evidence>
<dbReference type="InterPro" id="IPR044946">
    <property type="entry name" value="Restrct_endonuc_typeI_TRD_sf"/>
</dbReference>
<evidence type="ECO:0000256" key="3">
    <source>
        <dbReference type="ARBA" id="ARBA00023125"/>
    </source>
</evidence>
<dbReference type="InterPro" id="IPR000055">
    <property type="entry name" value="Restrct_endonuc_typeI_TRD"/>
</dbReference>
<evidence type="ECO:0000256" key="2">
    <source>
        <dbReference type="ARBA" id="ARBA00022747"/>
    </source>
</evidence>
<dbReference type="EMBL" id="JAPDPJ010000092">
    <property type="protein sequence ID" value="MCW3789248.1"/>
    <property type="molecule type" value="Genomic_DNA"/>
</dbReference>
<dbReference type="AlphaFoldDB" id="A0AAE3M8X6"/>
<dbReference type="GO" id="GO:0009307">
    <property type="term" value="P:DNA restriction-modification system"/>
    <property type="evidence" value="ECO:0007669"/>
    <property type="project" value="UniProtKB-KW"/>
</dbReference>
<keyword evidence="5" id="KW-0255">Endonuclease</keyword>
<proteinExistence type="inferred from homology"/>
<evidence type="ECO:0000313" key="6">
    <source>
        <dbReference type="Proteomes" id="UP001209229"/>
    </source>
</evidence>
<dbReference type="Pfam" id="PF01420">
    <property type="entry name" value="Methylase_S"/>
    <property type="match status" value="2"/>
</dbReference>
<dbReference type="RefSeq" id="WP_301192805.1">
    <property type="nucleotide sequence ID" value="NZ_JAPDPJ010000092.1"/>
</dbReference>
<accession>A0AAE3M8X6</accession>
<dbReference type="GO" id="GO:0003677">
    <property type="term" value="F:DNA binding"/>
    <property type="evidence" value="ECO:0007669"/>
    <property type="project" value="UniProtKB-KW"/>
</dbReference>
<dbReference type="Proteomes" id="UP001209229">
    <property type="component" value="Unassembled WGS sequence"/>
</dbReference>
<dbReference type="PANTHER" id="PTHR30408:SF13">
    <property type="entry name" value="TYPE I RESTRICTION ENZYME HINDI SPECIFICITY SUBUNIT"/>
    <property type="match status" value="1"/>
</dbReference>
<name>A0AAE3M8X6_9BACT</name>
<dbReference type="EC" id="3.1.21.-" evidence="5"/>
<keyword evidence="2" id="KW-0680">Restriction system</keyword>
<keyword evidence="5" id="KW-0378">Hydrolase</keyword>
<feature type="domain" description="Type I restriction modification DNA specificity" evidence="4">
    <location>
        <begin position="230"/>
        <end position="389"/>
    </location>
</feature>
<comment type="caution">
    <text evidence="5">The sequence shown here is derived from an EMBL/GenBank/DDBJ whole genome shotgun (WGS) entry which is preliminary data.</text>
</comment>
<dbReference type="GO" id="GO:0004519">
    <property type="term" value="F:endonuclease activity"/>
    <property type="evidence" value="ECO:0007669"/>
    <property type="project" value="UniProtKB-KW"/>
</dbReference>
<dbReference type="Gene3D" id="1.10.287.1120">
    <property type="entry name" value="Bipartite methylase S protein"/>
    <property type="match status" value="1"/>
</dbReference>
<dbReference type="GO" id="GO:0016787">
    <property type="term" value="F:hydrolase activity"/>
    <property type="evidence" value="ECO:0007669"/>
    <property type="project" value="UniProtKB-KW"/>
</dbReference>
<organism evidence="5 6">
    <name type="scientific">Plebeiibacterium sediminum</name>
    <dbReference type="NCBI Taxonomy" id="2992112"/>
    <lineage>
        <taxon>Bacteria</taxon>
        <taxon>Pseudomonadati</taxon>
        <taxon>Bacteroidota</taxon>
        <taxon>Bacteroidia</taxon>
        <taxon>Marinilabiliales</taxon>
        <taxon>Marinilabiliaceae</taxon>
        <taxon>Plebeiibacterium</taxon>
    </lineage>
</organism>
<comment type="similarity">
    <text evidence="1">Belongs to the type-I restriction system S methylase family.</text>
</comment>
<dbReference type="InterPro" id="IPR052021">
    <property type="entry name" value="Type-I_RS_S_subunit"/>
</dbReference>
<dbReference type="SUPFAM" id="SSF116734">
    <property type="entry name" value="DNA methylase specificity domain"/>
    <property type="match status" value="2"/>
</dbReference>